<gene>
    <name evidence="2" type="ORF">AAHA92_32435</name>
</gene>
<feature type="compositionally biased region" description="Polar residues" evidence="1">
    <location>
        <begin position="67"/>
        <end position="76"/>
    </location>
</feature>
<proteinExistence type="predicted"/>
<feature type="compositionally biased region" description="Gly residues" evidence="1">
    <location>
        <begin position="77"/>
        <end position="86"/>
    </location>
</feature>
<keyword evidence="3" id="KW-1185">Reference proteome</keyword>
<sequence>MDNQDQGNKLEDLRSSQNSTRGEGASHFDSLEDQEGINVKIREGSPRDQHSVALYKETTNMKKGVPTSHSKLSTSMSGGGGFSIVV</sequence>
<evidence type="ECO:0000313" key="2">
    <source>
        <dbReference type="EMBL" id="KAL1532421.1"/>
    </source>
</evidence>
<organism evidence="2 3">
    <name type="scientific">Salvia divinorum</name>
    <name type="common">Maria pastora</name>
    <name type="synonym">Diviner's sage</name>
    <dbReference type="NCBI Taxonomy" id="28513"/>
    <lineage>
        <taxon>Eukaryota</taxon>
        <taxon>Viridiplantae</taxon>
        <taxon>Streptophyta</taxon>
        <taxon>Embryophyta</taxon>
        <taxon>Tracheophyta</taxon>
        <taxon>Spermatophyta</taxon>
        <taxon>Magnoliopsida</taxon>
        <taxon>eudicotyledons</taxon>
        <taxon>Gunneridae</taxon>
        <taxon>Pentapetalae</taxon>
        <taxon>asterids</taxon>
        <taxon>lamiids</taxon>
        <taxon>Lamiales</taxon>
        <taxon>Lamiaceae</taxon>
        <taxon>Nepetoideae</taxon>
        <taxon>Mentheae</taxon>
        <taxon>Salviinae</taxon>
        <taxon>Salvia</taxon>
        <taxon>Salvia subgen. Calosphace</taxon>
    </lineage>
</organism>
<feature type="region of interest" description="Disordered" evidence="1">
    <location>
        <begin position="1"/>
        <end position="86"/>
    </location>
</feature>
<evidence type="ECO:0000256" key="1">
    <source>
        <dbReference type="SAM" id="MobiDB-lite"/>
    </source>
</evidence>
<dbReference type="Proteomes" id="UP001567538">
    <property type="component" value="Unassembled WGS sequence"/>
</dbReference>
<protein>
    <submittedName>
        <fullName evidence="2">Uncharacterized protein</fullName>
    </submittedName>
</protein>
<dbReference type="EMBL" id="JBEAFC010000014">
    <property type="protein sequence ID" value="KAL1532421.1"/>
    <property type="molecule type" value="Genomic_DNA"/>
</dbReference>
<dbReference type="AlphaFoldDB" id="A0ABD1FNV0"/>
<reference evidence="2 3" key="1">
    <citation type="submission" date="2024-06" db="EMBL/GenBank/DDBJ databases">
        <title>A chromosome level genome sequence of Diviner's sage (Salvia divinorum).</title>
        <authorList>
            <person name="Ford S.A."/>
            <person name="Ro D.-K."/>
            <person name="Ness R.W."/>
            <person name="Phillips M.A."/>
        </authorList>
    </citation>
    <scope>NUCLEOTIDE SEQUENCE [LARGE SCALE GENOMIC DNA]</scope>
    <source>
        <strain evidence="2">SAF-2024a</strain>
        <tissue evidence="2">Leaf</tissue>
    </source>
</reference>
<accession>A0ABD1FNV0</accession>
<comment type="caution">
    <text evidence="2">The sequence shown here is derived from an EMBL/GenBank/DDBJ whole genome shotgun (WGS) entry which is preliminary data.</text>
</comment>
<name>A0ABD1FNV0_SALDI</name>
<evidence type="ECO:0000313" key="3">
    <source>
        <dbReference type="Proteomes" id="UP001567538"/>
    </source>
</evidence>
<feature type="compositionally biased region" description="Basic and acidic residues" evidence="1">
    <location>
        <begin position="40"/>
        <end position="50"/>
    </location>
</feature>